<dbReference type="EMBL" id="BMAO01016172">
    <property type="protein sequence ID" value="GFR06768.1"/>
    <property type="molecule type" value="Genomic_DNA"/>
</dbReference>
<accession>A0A8X6GMB6</accession>
<evidence type="ECO:0000256" key="2">
    <source>
        <dbReference type="ARBA" id="ARBA00023180"/>
    </source>
</evidence>
<evidence type="ECO:0000313" key="5">
    <source>
        <dbReference type="EMBL" id="GFR06768.1"/>
    </source>
</evidence>
<gene>
    <name evidence="5" type="primary">NLGN4X_13</name>
    <name evidence="5" type="ORF">TNCT_40701</name>
</gene>
<keyword evidence="3" id="KW-0472">Membrane</keyword>
<feature type="non-terminal residue" evidence="5">
    <location>
        <position position="1"/>
    </location>
</feature>
<dbReference type="Gene3D" id="3.40.50.1820">
    <property type="entry name" value="alpha/beta hydrolase"/>
    <property type="match status" value="1"/>
</dbReference>
<keyword evidence="2" id="KW-0325">Glycoprotein</keyword>
<dbReference type="InterPro" id="IPR002018">
    <property type="entry name" value="CarbesteraseB"/>
</dbReference>
<feature type="transmembrane region" description="Helical" evidence="3">
    <location>
        <begin position="178"/>
        <end position="199"/>
    </location>
</feature>
<protein>
    <submittedName>
        <fullName evidence="5">Carboxylic ester hydrolase</fullName>
    </submittedName>
</protein>
<dbReference type="Pfam" id="PF00135">
    <property type="entry name" value="COesterase"/>
    <property type="match status" value="1"/>
</dbReference>
<feature type="domain" description="Carboxylesterase type B" evidence="4">
    <location>
        <begin position="22"/>
        <end position="139"/>
    </location>
</feature>
<dbReference type="PANTHER" id="PTHR43903">
    <property type="entry name" value="NEUROLIGIN"/>
    <property type="match status" value="1"/>
</dbReference>
<dbReference type="SUPFAM" id="SSF53474">
    <property type="entry name" value="alpha/beta-Hydrolases"/>
    <property type="match status" value="1"/>
</dbReference>
<evidence type="ECO:0000256" key="3">
    <source>
        <dbReference type="SAM" id="Phobius"/>
    </source>
</evidence>
<name>A0A8X6GMB6_TRICU</name>
<reference evidence="5" key="1">
    <citation type="submission" date="2020-07" db="EMBL/GenBank/DDBJ databases">
        <title>Multicomponent nature underlies the extraordinary mechanical properties of spider dragline silk.</title>
        <authorList>
            <person name="Kono N."/>
            <person name="Nakamura H."/>
            <person name="Mori M."/>
            <person name="Yoshida Y."/>
            <person name="Ohtoshi R."/>
            <person name="Malay A.D."/>
            <person name="Moran D.A.P."/>
            <person name="Tomita M."/>
            <person name="Numata K."/>
            <person name="Arakawa K."/>
        </authorList>
    </citation>
    <scope>NUCLEOTIDE SEQUENCE</scope>
</reference>
<dbReference type="GO" id="GO:0016787">
    <property type="term" value="F:hydrolase activity"/>
    <property type="evidence" value="ECO:0007669"/>
    <property type="project" value="UniProtKB-KW"/>
</dbReference>
<evidence type="ECO:0000259" key="4">
    <source>
        <dbReference type="Pfam" id="PF00135"/>
    </source>
</evidence>
<comment type="similarity">
    <text evidence="1">Belongs to the type-B carboxylesterase/lipase family.</text>
</comment>
<dbReference type="Proteomes" id="UP000887116">
    <property type="component" value="Unassembled WGS sequence"/>
</dbReference>
<dbReference type="InterPro" id="IPR029058">
    <property type="entry name" value="AB_hydrolase_fold"/>
</dbReference>
<keyword evidence="5" id="KW-0378">Hydrolase</keyword>
<dbReference type="AlphaFoldDB" id="A0A8X6GMB6"/>
<keyword evidence="3" id="KW-0812">Transmembrane</keyword>
<keyword evidence="6" id="KW-1185">Reference proteome</keyword>
<organism evidence="5 6">
    <name type="scientific">Trichonephila clavata</name>
    <name type="common">Joro spider</name>
    <name type="synonym">Nephila clavata</name>
    <dbReference type="NCBI Taxonomy" id="2740835"/>
    <lineage>
        <taxon>Eukaryota</taxon>
        <taxon>Metazoa</taxon>
        <taxon>Ecdysozoa</taxon>
        <taxon>Arthropoda</taxon>
        <taxon>Chelicerata</taxon>
        <taxon>Arachnida</taxon>
        <taxon>Araneae</taxon>
        <taxon>Araneomorphae</taxon>
        <taxon>Entelegynae</taxon>
        <taxon>Araneoidea</taxon>
        <taxon>Nephilidae</taxon>
        <taxon>Trichonephila</taxon>
    </lineage>
</organism>
<proteinExistence type="inferred from homology"/>
<comment type="caution">
    <text evidence="5">The sequence shown here is derived from an EMBL/GenBank/DDBJ whole genome shotgun (WGS) entry which is preliminary data.</text>
</comment>
<keyword evidence="3" id="KW-1133">Transmembrane helix</keyword>
<evidence type="ECO:0000313" key="6">
    <source>
        <dbReference type="Proteomes" id="UP000887116"/>
    </source>
</evidence>
<dbReference type="OrthoDB" id="408631at2759"/>
<sequence length="205" mass="24149">MTYSLAHLTANSISYSPHINLTYVLSFVEIDVDLFGENLNNSKLGSYHESELYYIFGFPHMNLSNALRLPQDKEVSNIMIQLWSDFAKHGNPTPERKDEDNMVKNFTWRPYTEEEDCFATLGMQPFVARSYESERMTFWNHFVPLFTEYPIFNFVQPYESCKIRSLRRMQSDLCGLNLLYWMAFIHCLLRLAFCTCVLVKCTRIL</sequence>
<evidence type="ECO:0000256" key="1">
    <source>
        <dbReference type="ARBA" id="ARBA00005964"/>
    </source>
</evidence>
<dbReference type="InterPro" id="IPR051093">
    <property type="entry name" value="Neuroligin/BSAL"/>
</dbReference>